<dbReference type="OrthoDB" id="6300587at2"/>
<proteinExistence type="predicted"/>
<dbReference type="PATRIC" id="fig|1365253.3.peg.2744"/>
<dbReference type="Proteomes" id="UP000076587">
    <property type="component" value="Unassembled WGS sequence"/>
</dbReference>
<gene>
    <name evidence="1" type="ORF">N482_11150</name>
</gene>
<dbReference type="EMBL" id="AUXT01000162">
    <property type="protein sequence ID" value="KZN46962.1"/>
    <property type="molecule type" value="Genomic_DNA"/>
</dbReference>
<dbReference type="RefSeq" id="WP_063377337.1">
    <property type="nucleotide sequence ID" value="NZ_AUXT01000162.1"/>
</dbReference>
<evidence type="ECO:0000313" key="2">
    <source>
        <dbReference type="Proteomes" id="UP000076587"/>
    </source>
</evidence>
<name>A0A167BVZ9_9GAMM</name>
<sequence length="146" mass="17041">MFTSLHPVETFMVFTYIRISLATDALGLPNNHPLYRRHASLVLRNNLDGRWFAYGFGFTGFCSEPIPKRVKVYARELVAKRMSVAQVDKLFFKLNQGKSVHYDIAKYNCVDHLIVGLRAVGKRSKLLSHYRYMNKEWYKNSEYIKG</sequence>
<dbReference type="AlphaFoldDB" id="A0A167BVZ9"/>
<accession>A0A167BVZ9</accession>
<protein>
    <submittedName>
        <fullName evidence="1">Uncharacterized protein</fullName>
    </submittedName>
</protein>
<evidence type="ECO:0000313" key="1">
    <source>
        <dbReference type="EMBL" id="KZN46962.1"/>
    </source>
</evidence>
<comment type="caution">
    <text evidence="1">The sequence shown here is derived from an EMBL/GenBank/DDBJ whole genome shotgun (WGS) entry which is preliminary data.</text>
</comment>
<organism evidence="1 2">
    <name type="scientific">Pseudoalteromonas luteoviolacea NCIMB 1942</name>
    <dbReference type="NCBI Taxonomy" id="1365253"/>
    <lineage>
        <taxon>Bacteria</taxon>
        <taxon>Pseudomonadati</taxon>
        <taxon>Pseudomonadota</taxon>
        <taxon>Gammaproteobacteria</taxon>
        <taxon>Alteromonadales</taxon>
        <taxon>Pseudoalteromonadaceae</taxon>
        <taxon>Pseudoalteromonas</taxon>
    </lineage>
</organism>
<reference evidence="1 2" key="1">
    <citation type="submission" date="2013-07" db="EMBL/GenBank/DDBJ databases">
        <title>Comparative Genomic and Metabolomic Analysis of Twelve Strains of Pseudoalteromonas luteoviolacea.</title>
        <authorList>
            <person name="Vynne N.G."/>
            <person name="Mansson M."/>
            <person name="Gram L."/>
        </authorList>
    </citation>
    <scope>NUCLEOTIDE SEQUENCE [LARGE SCALE GENOMIC DNA]</scope>
    <source>
        <strain evidence="1 2">NCIMB 1942</strain>
    </source>
</reference>